<evidence type="ECO:0000313" key="1">
    <source>
        <dbReference type="EMBL" id="QHI36734.1"/>
    </source>
</evidence>
<organism evidence="1 2">
    <name type="scientific">Kordia antarctica</name>
    <dbReference type="NCBI Taxonomy" id="1218801"/>
    <lineage>
        <taxon>Bacteria</taxon>
        <taxon>Pseudomonadati</taxon>
        <taxon>Bacteroidota</taxon>
        <taxon>Flavobacteriia</taxon>
        <taxon>Flavobacteriales</taxon>
        <taxon>Flavobacteriaceae</taxon>
        <taxon>Kordia</taxon>
    </lineage>
</organism>
<gene>
    <name evidence="1" type="ORF">IMCC3317_21040</name>
</gene>
<dbReference type="KEGG" id="kan:IMCC3317_21040"/>
<keyword evidence="2" id="KW-1185">Reference proteome</keyword>
<dbReference type="PROSITE" id="PS51257">
    <property type="entry name" value="PROKAR_LIPOPROTEIN"/>
    <property type="match status" value="1"/>
</dbReference>
<dbReference type="Pfam" id="PF11153">
    <property type="entry name" value="DUF2931"/>
    <property type="match status" value="1"/>
</dbReference>
<evidence type="ECO:0000313" key="2">
    <source>
        <dbReference type="Proteomes" id="UP000464657"/>
    </source>
</evidence>
<dbReference type="Proteomes" id="UP000464657">
    <property type="component" value="Chromosome"/>
</dbReference>
<reference evidence="1 2" key="1">
    <citation type="journal article" date="2013" name="Int. J. Syst. Evol. Microbiol.">
        <title>Kordia antarctica sp. nov., isolated from Antarctic seawater.</title>
        <authorList>
            <person name="Baek K."/>
            <person name="Choi A."/>
            <person name="Kang I."/>
            <person name="Lee K."/>
            <person name="Cho J.C."/>
        </authorList>
    </citation>
    <scope>NUCLEOTIDE SEQUENCE [LARGE SCALE GENOMIC DNA]</scope>
    <source>
        <strain evidence="1 2">IMCC3317</strain>
    </source>
</reference>
<evidence type="ECO:0008006" key="3">
    <source>
        <dbReference type="Google" id="ProtNLM"/>
    </source>
</evidence>
<dbReference type="EMBL" id="CP019288">
    <property type="protein sequence ID" value="QHI36734.1"/>
    <property type="molecule type" value="Genomic_DNA"/>
</dbReference>
<protein>
    <recommendedName>
        <fullName evidence="3">DUF2931 family protein</fullName>
    </recommendedName>
</protein>
<proteinExistence type="predicted"/>
<sequence>MSKKHYILTMDVYKTNKNKLITLFFSFLLLLISCNQSNTKDRFQWEAAMSAPKYYPVGGAKVNFGNAGNSSLTNFDNGWGHPYGTVSSAERYKKLPKEVFVSYASAIENLVYEGTVPLPYDKIKQLFEKHIKNKKKESGIIMVGMAPGGWVHVWVYFHVEDLEIGINNKIEITKFQLKGKEDLTMNEGFRNKESDYWAKYKQYWDHFGIPLEAWVKNKKEYDIYFNFGKPNTEYNITDVLFSSLDGTIYYNITNDMMMKKRKLPSDLVVAWGNKNDSLYYQSHLLMPKNFSKIIKNKKSNTIEIQLEIEEDDQYGILYLIIDHQKEKIVRFKNLYTPNNKGLGESDFSEEVEYFLE</sequence>
<name>A0A7L4ZLC1_9FLAO</name>
<accession>A0A7L4ZLC1</accession>
<dbReference type="AlphaFoldDB" id="A0A7L4ZLC1"/>
<dbReference type="InterPro" id="IPR021326">
    <property type="entry name" value="DUF2931"/>
</dbReference>